<keyword evidence="4 8" id="KW-0833">Ubl conjugation pathway</keyword>
<dbReference type="Pfam" id="PF26038">
    <property type="entry name" value="Dimer_MINDY4_N"/>
    <property type="match status" value="1"/>
</dbReference>
<keyword evidence="5 8" id="KW-0378">Hydrolase</keyword>
<dbReference type="GO" id="GO:1990380">
    <property type="term" value="F:K48-linked deubiquitinase activity"/>
    <property type="evidence" value="ECO:0007669"/>
    <property type="project" value="UniProtKB-UniRule"/>
</dbReference>
<dbReference type="GO" id="GO:0004843">
    <property type="term" value="F:cysteine-type deubiquitinase activity"/>
    <property type="evidence" value="ECO:0007669"/>
    <property type="project" value="UniProtKB-UniRule"/>
</dbReference>
<feature type="region of interest" description="Disordered" evidence="9">
    <location>
        <begin position="103"/>
        <end position="162"/>
    </location>
</feature>
<evidence type="ECO:0000256" key="7">
    <source>
        <dbReference type="ARBA" id="ARBA00037630"/>
    </source>
</evidence>
<dbReference type="SMART" id="SM01174">
    <property type="entry name" value="DUF4205"/>
    <property type="match status" value="1"/>
</dbReference>
<evidence type="ECO:0000256" key="9">
    <source>
        <dbReference type="SAM" id="MobiDB-lite"/>
    </source>
</evidence>
<dbReference type="GO" id="GO:0071108">
    <property type="term" value="P:protein K48-linked deubiquitination"/>
    <property type="evidence" value="ECO:0007669"/>
    <property type="project" value="InterPro"/>
</dbReference>
<dbReference type="EC" id="3.4.19.12" evidence="8"/>
<dbReference type="InParanoid" id="A0A1X7VL31"/>
<dbReference type="GO" id="GO:0006508">
    <property type="term" value="P:proteolysis"/>
    <property type="evidence" value="ECO:0007669"/>
    <property type="project" value="UniProtKB-KW"/>
</dbReference>
<dbReference type="InterPro" id="IPR059022">
    <property type="entry name" value="MINDY4_N"/>
</dbReference>
<evidence type="ECO:0000256" key="3">
    <source>
        <dbReference type="ARBA" id="ARBA00022670"/>
    </source>
</evidence>
<accession>A0A1X7VL31</accession>
<feature type="domain" description="Deubiquitinating enzyme MINDY-3/4 conserved" evidence="10">
    <location>
        <begin position="252"/>
        <end position="597"/>
    </location>
</feature>
<protein>
    <recommendedName>
        <fullName evidence="8">Ubiquitin carboxyl-terminal hydrolase MINDY</fullName>
        <ecNumber evidence="8">3.4.19.12</ecNumber>
    </recommendedName>
</protein>
<dbReference type="InterPro" id="IPR025257">
    <property type="entry name" value="MINDY-3/4_CD"/>
</dbReference>
<comment type="function">
    <text evidence="7">Probable hydrolase that can remove 'Lys-48'-linked conjugated ubiquitin from proteins.</text>
</comment>
<sequence length="607" mass="67348">MASSSVHSGKVDPAILRTSDGGRKKKVEDVSIALVREYLSRKGYKSTLSALDTEVPRTEESISNRSVLVKEAGVVNIMKSNKKQPDPYRTIIEAIVNNQLETTPTTLTTPTNPTTPITPTTSVRTPPTPTSTTPITTLTTPITGPSRTINKTNGKPVTYSTTPTITTSARITTPTSTSTLDSTKKVTRYQSEDDSSKSIGTKITNDGGLLLYEDIEEDSSFLLDDKVVSHLFSSSRNSKGEQISYNTAIKLREVVFGSATTHSFNSEWRNQGFVFNKEVPSLSYGLVQHKGGPCGVLACVQSYIIKNMLFADGANSADGSTDAIPFINRKEQKELLCKSLAQILWKAGERKKATVTVRSWSPPVKSLTVRSRSYYPDQLTELLVVHSFLDFDQLQLFLLEYVDQFISAEEENAGCILFLYSVILSRGVERLKTDFDDANNTKLLGAHGYCSQELVNLFLTGAGTSNTFNGDIVIDEGTRDSQRLKGLYAQSEIGYLTLFEYYGSCKVGEFYKSPVYPIWVVCSESHFTVIFSLNKDIVDKNSCFSIIEFNIHYYDGLGQFMEPVILNLNLSQSVTMISLNLELMPPLELTLHTKWKGQINWSCDKIY</sequence>
<dbReference type="PANTHER" id="PTHR12473">
    <property type="entry name" value="UBIQUITIN CARBOXYL-TERMINAL HYDROLASE MINDY-4-RELATED"/>
    <property type="match status" value="1"/>
</dbReference>
<evidence type="ECO:0000256" key="6">
    <source>
        <dbReference type="ARBA" id="ARBA00022807"/>
    </source>
</evidence>
<feature type="compositionally biased region" description="Low complexity" evidence="9">
    <location>
        <begin position="103"/>
        <end position="148"/>
    </location>
</feature>
<dbReference type="InterPro" id="IPR039785">
    <property type="entry name" value="MINY3/4"/>
</dbReference>
<keyword evidence="3 8" id="KW-0645">Protease</keyword>
<dbReference type="InterPro" id="IPR006594">
    <property type="entry name" value="LisH"/>
</dbReference>
<comment type="function">
    <text evidence="8">Hydrolase that can remove 'Lys-48'-linked conjugated ubiquitin from proteins.</text>
</comment>
<keyword evidence="12" id="KW-1185">Reference proteome</keyword>
<evidence type="ECO:0000259" key="10">
    <source>
        <dbReference type="SMART" id="SM01174"/>
    </source>
</evidence>
<comment type="catalytic activity">
    <reaction evidence="1 8">
        <text>Thiol-dependent hydrolysis of ester, thioester, amide, peptide and isopeptide bonds formed by the C-terminal Gly of ubiquitin (a 76-residue protein attached to proteins as an intracellular targeting signal).</text>
        <dbReference type="EC" id="3.4.19.12"/>
    </reaction>
</comment>
<evidence type="ECO:0000313" key="11">
    <source>
        <dbReference type="EnsemblMetazoa" id="Aqu2.1.41091_001"/>
    </source>
</evidence>
<dbReference type="eggNOG" id="KOG2871">
    <property type="taxonomic scope" value="Eukaryota"/>
</dbReference>
<evidence type="ECO:0000256" key="2">
    <source>
        <dbReference type="ARBA" id="ARBA00011074"/>
    </source>
</evidence>
<reference evidence="11" key="2">
    <citation type="submission" date="2017-05" db="UniProtKB">
        <authorList>
            <consortium name="EnsemblMetazoa"/>
        </authorList>
    </citation>
    <scope>IDENTIFICATION</scope>
</reference>
<dbReference type="PANTHER" id="PTHR12473:SF8">
    <property type="entry name" value="UBIQUITIN CARBOXYL-TERMINAL HYDROLASE MINDY-4-RELATED"/>
    <property type="match status" value="1"/>
</dbReference>
<dbReference type="PROSITE" id="PS50896">
    <property type="entry name" value="LISH"/>
    <property type="match status" value="1"/>
</dbReference>
<dbReference type="EnsemblMetazoa" id="Aqu2.1.41091_001">
    <property type="protein sequence ID" value="Aqu2.1.41091_001"/>
    <property type="gene ID" value="Aqu2.1.41091"/>
</dbReference>
<dbReference type="EnsemblMetazoa" id="XM_020008625.1">
    <property type="protein sequence ID" value="XP_019864184.1"/>
    <property type="gene ID" value="LOC109593624"/>
</dbReference>
<keyword evidence="6 8" id="KW-0788">Thiol protease</keyword>
<dbReference type="AlphaFoldDB" id="A0A1X7VL31"/>
<gene>
    <name evidence="11" type="primary">109593624</name>
</gene>
<dbReference type="OrthoDB" id="10263628at2759"/>
<dbReference type="Pfam" id="PF13898">
    <property type="entry name" value="MINDY-3_4_CD"/>
    <property type="match status" value="1"/>
</dbReference>
<evidence type="ECO:0000256" key="1">
    <source>
        <dbReference type="ARBA" id="ARBA00000707"/>
    </source>
</evidence>
<comment type="similarity">
    <text evidence="2 8">Belongs to the MINDY deubiquitinase family. FAM188 subfamily.</text>
</comment>
<reference evidence="12" key="1">
    <citation type="journal article" date="2010" name="Nature">
        <title>The Amphimedon queenslandica genome and the evolution of animal complexity.</title>
        <authorList>
            <person name="Srivastava M."/>
            <person name="Simakov O."/>
            <person name="Chapman J."/>
            <person name="Fahey B."/>
            <person name="Gauthier M.E."/>
            <person name="Mitros T."/>
            <person name="Richards G.S."/>
            <person name="Conaco C."/>
            <person name="Dacre M."/>
            <person name="Hellsten U."/>
            <person name="Larroux C."/>
            <person name="Putnam N.H."/>
            <person name="Stanke M."/>
            <person name="Adamska M."/>
            <person name="Darling A."/>
            <person name="Degnan S.M."/>
            <person name="Oakley T.H."/>
            <person name="Plachetzki D.C."/>
            <person name="Zhai Y."/>
            <person name="Adamski M."/>
            <person name="Calcino A."/>
            <person name="Cummins S.F."/>
            <person name="Goodstein D.M."/>
            <person name="Harris C."/>
            <person name="Jackson D.J."/>
            <person name="Leys S.P."/>
            <person name="Shu S."/>
            <person name="Woodcroft B.J."/>
            <person name="Vervoort M."/>
            <person name="Kosik K.S."/>
            <person name="Manning G."/>
            <person name="Degnan B.M."/>
            <person name="Rokhsar D.S."/>
        </authorList>
    </citation>
    <scope>NUCLEOTIDE SEQUENCE [LARGE SCALE GENOMIC DNA]</scope>
</reference>
<evidence type="ECO:0000256" key="8">
    <source>
        <dbReference type="RuleBase" id="RU367088"/>
    </source>
</evidence>
<evidence type="ECO:0000256" key="5">
    <source>
        <dbReference type="ARBA" id="ARBA00022801"/>
    </source>
</evidence>
<feature type="region of interest" description="Disordered" evidence="9">
    <location>
        <begin position="1"/>
        <end position="23"/>
    </location>
</feature>
<dbReference type="Proteomes" id="UP000007879">
    <property type="component" value="Unassembled WGS sequence"/>
</dbReference>
<organism evidence="11">
    <name type="scientific">Amphimedon queenslandica</name>
    <name type="common">Sponge</name>
    <dbReference type="NCBI Taxonomy" id="400682"/>
    <lineage>
        <taxon>Eukaryota</taxon>
        <taxon>Metazoa</taxon>
        <taxon>Porifera</taxon>
        <taxon>Demospongiae</taxon>
        <taxon>Heteroscleromorpha</taxon>
        <taxon>Haplosclerida</taxon>
        <taxon>Niphatidae</taxon>
        <taxon>Amphimedon</taxon>
    </lineage>
</organism>
<evidence type="ECO:0000256" key="4">
    <source>
        <dbReference type="ARBA" id="ARBA00022786"/>
    </source>
</evidence>
<proteinExistence type="inferred from homology"/>
<evidence type="ECO:0000313" key="12">
    <source>
        <dbReference type="Proteomes" id="UP000007879"/>
    </source>
</evidence>
<dbReference type="KEGG" id="aqu:109593624"/>
<name>A0A1X7VL31_AMPQE</name>